<dbReference type="EMBL" id="CP023445">
    <property type="protein sequence ID" value="ATE56802.1"/>
    <property type="molecule type" value="Genomic_DNA"/>
</dbReference>
<dbReference type="Proteomes" id="UP000218505">
    <property type="component" value="Chromosome"/>
</dbReference>
<dbReference type="InterPro" id="IPR036388">
    <property type="entry name" value="WH-like_DNA-bd_sf"/>
</dbReference>
<evidence type="ECO:0000256" key="4">
    <source>
        <dbReference type="ARBA" id="ARBA00023163"/>
    </source>
</evidence>
<dbReference type="SUPFAM" id="SSF46785">
    <property type="entry name" value="Winged helix' DNA-binding domain"/>
    <property type="match status" value="1"/>
</dbReference>
<name>A0A290ZCU9_9PSEU</name>
<dbReference type="KEGG" id="apre:CNX65_28860"/>
<dbReference type="PROSITE" id="PS50931">
    <property type="entry name" value="HTH_LYSR"/>
    <property type="match status" value="1"/>
</dbReference>
<keyword evidence="4" id="KW-0804">Transcription</keyword>
<accession>A0A290ZCU9</accession>
<dbReference type="PANTHER" id="PTHR30346">
    <property type="entry name" value="TRANSCRIPTIONAL DUAL REGULATOR HCAR-RELATED"/>
    <property type="match status" value="1"/>
</dbReference>
<dbReference type="PANTHER" id="PTHR30346:SF29">
    <property type="entry name" value="LYSR SUBSTRATE-BINDING"/>
    <property type="match status" value="1"/>
</dbReference>
<dbReference type="Gene3D" id="3.40.190.10">
    <property type="entry name" value="Periplasmic binding protein-like II"/>
    <property type="match status" value="2"/>
</dbReference>
<evidence type="ECO:0000256" key="3">
    <source>
        <dbReference type="ARBA" id="ARBA00023125"/>
    </source>
</evidence>
<sequence length="304" mass="32711">MLDLGRLRALHAVARHGSVGAAASALGYTPSAVSQQITKLERETRAVLLERRGRGVVLTDAALLLADTAERVLALVEGVEVALERQRGQVVGELRIGAFSTAARGLLPPALAELAVRHPELDARLVEQDPPEAIGAVARGELDLAVAHDWVNAPLPVHESLARVRLGEDYADVLLPSAHRLAGRAAVGVADLAGERWICQPEGTICHDWLVNAFRAEGVEPLLAHRVGEYETQLALLERGVGVALLPRLGRGALPEGVRAVPFEPRPTRRVFVVWRAQAARRPAIGAVAQVLREVWEAWVPTRG</sequence>
<reference evidence="6" key="1">
    <citation type="submission" date="2017-09" db="EMBL/GenBank/DDBJ databases">
        <title>Complete Genome Sequence of ansamitocin-producing Bacterium Actinosynnema pretiosum X47.</title>
        <authorList>
            <person name="Cao G."/>
            <person name="Zong G."/>
            <person name="Zhong C."/>
            <person name="Fu J."/>
        </authorList>
    </citation>
    <scope>NUCLEOTIDE SEQUENCE [LARGE SCALE GENOMIC DNA]</scope>
    <source>
        <strain evidence="6">X47</strain>
    </source>
</reference>
<gene>
    <name evidence="6" type="ORF">CNX65_28860</name>
</gene>
<dbReference type="Pfam" id="PF03466">
    <property type="entry name" value="LysR_substrate"/>
    <property type="match status" value="1"/>
</dbReference>
<evidence type="ECO:0000313" key="6">
    <source>
        <dbReference type="EMBL" id="ATE56802.1"/>
    </source>
</evidence>
<dbReference type="RefSeq" id="WP_096496560.1">
    <property type="nucleotide sequence ID" value="NZ_CP023445.1"/>
</dbReference>
<keyword evidence="2" id="KW-0805">Transcription regulation</keyword>
<evidence type="ECO:0000256" key="1">
    <source>
        <dbReference type="ARBA" id="ARBA00009437"/>
    </source>
</evidence>
<evidence type="ECO:0000259" key="5">
    <source>
        <dbReference type="PROSITE" id="PS50931"/>
    </source>
</evidence>
<dbReference type="CDD" id="cd08423">
    <property type="entry name" value="PBP2_LTTR_like_6"/>
    <property type="match status" value="1"/>
</dbReference>
<dbReference type="InterPro" id="IPR000847">
    <property type="entry name" value="LysR_HTH_N"/>
</dbReference>
<evidence type="ECO:0000256" key="2">
    <source>
        <dbReference type="ARBA" id="ARBA00023015"/>
    </source>
</evidence>
<comment type="similarity">
    <text evidence="1">Belongs to the LysR transcriptional regulatory family.</text>
</comment>
<evidence type="ECO:0000313" key="7">
    <source>
        <dbReference type="Proteomes" id="UP000218505"/>
    </source>
</evidence>
<proteinExistence type="inferred from homology"/>
<dbReference type="AlphaFoldDB" id="A0A290ZCU9"/>
<organism evidence="6 7">
    <name type="scientific">Actinosynnema pretiosum</name>
    <dbReference type="NCBI Taxonomy" id="42197"/>
    <lineage>
        <taxon>Bacteria</taxon>
        <taxon>Bacillati</taxon>
        <taxon>Actinomycetota</taxon>
        <taxon>Actinomycetes</taxon>
        <taxon>Pseudonocardiales</taxon>
        <taxon>Pseudonocardiaceae</taxon>
        <taxon>Actinosynnema</taxon>
    </lineage>
</organism>
<dbReference type="Pfam" id="PF00126">
    <property type="entry name" value="HTH_1"/>
    <property type="match status" value="1"/>
</dbReference>
<dbReference type="Gene3D" id="1.10.10.10">
    <property type="entry name" value="Winged helix-like DNA-binding domain superfamily/Winged helix DNA-binding domain"/>
    <property type="match status" value="1"/>
</dbReference>
<dbReference type="InterPro" id="IPR036390">
    <property type="entry name" value="WH_DNA-bd_sf"/>
</dbReference>
<keyword evidence="7" id="KW-1185">Reference proteome</keyword>
<dbReference type="GO" id="GO:0003700">
    <property type="term" value="F:DNA-binding transcription factor activity"/>
    <property type="evidence" value="ECO:0007669"/>
    <property type="project" value="InterPro"/>
</dbReference>
<dbReference type="GO" id="GO:0003677">
    <property type="term" value="F:DNA binding"/>
    <property type="evidence" value="ECO:0007669"/>
    <property type="project" value="UniProtKB-KW"/>
</dbReference>
<dbReference type="SUPFAM" id="SSF53850">
    <property type="entry name" value="Periplasmic binding protein-like II"/>
    <property type="match status" value="1"/>
</dbReference>
<feature type="domain" description="HTH lysR-type" evidence="5">
    <location>
        <begin position="2"/>
        <end position="59"/>
    </location>
</feature>
<protein>
    <submittedName>
        <fullName evidence="6">LysR family transcriptional regulator</fullName>
    </submittedName>
</protein>
<keyword evidence="3" id="KW-0238">DNA-binding</keyword>
<dbReference type="InterPro" id="IPR005119">
    <property type="entry name" value="LysR_subst-bd"/>
</dbReference>
<dbReference type="GO" id="GO:0032993">
    <property type="term" value="C:protein-DNA complex"/>
    <property type="evidence" value="ECO:0007669"/>
    <property type="project" value="TreeGrafter"/>
</dbReference>